<dbReference type="GeneID" id="37038258"/>
<accession>A0A316VRM3</accession>
<gene>
    <name evidence="2" type="ORF">IE81DRAFT_349431</name>
</gene>
<name>A0A316VRM3_9BASI</name>
<dbReference type="InParanoid" id="A0A316VRM3"/>
<organism evidence="2 3">
    <name type="scientific">Ceraceosorus guamensis</name>
    <dbReference type="NCBI Taxonomy" id="1522189"/>
    <lineage>
        <taxon>Eukaryota</taxon>
        <taxon>Fungi</taxon>
        <taxon>Dikarya</taxon>
        <taxon>Basidiomycota</taxon>
        <taxon>Ustilaginomycotina</taxon>
        <taxon>Exobasidiomycetes</taxon>
        <taxon>Ceraceosorales</taxon>
        <taxon>Ceraceosoraceae</taxon>
        <taxon>Ceraceosorus</taxon>
    </lineage>
</organism>
<proteinExistence type="predicted"/>
<feature type="domain" description="Immunity protein Imm33" evidence="1">
    <location>
        <begin position="14"/>
        <end position="95"/>
    </location>
</feature>
<protein>
    <recommendedName>
        <fullName evidence="1">Immunity protein Imm33 domain-containing protein</fullName>
    </recommendedName>
</protein>
<evidence type="ECO:0000313" key="3">
    <source>
        <dbReference type="Proteomes" id="UP000245783"/>
    </source>
</evidence>
<evidence type="ECO:0000259" key="1">
    <source>
        <dbReference type="Pfam" id="PF09951"/>
    </source>
</evidence>
<evidence type="ECO:0000313" key="2">
    <source>
        <dbReference type="EMBL" id="PWN40247.1"/>
    </source>
</evidence>
<dbReference type="AlphaFoldDB" id="A0A316VRM3"/>
<sequence length="122" mass="13467">MTAPIEFIADAGACLASTNVVGGAGRVKWMVREESQAAADNGWRIFSDIDTEEYLADSENMQVVDFNLVCEREPALIGIWDLPVGSDLQIVDEGDGISIVHTDTGIAIPREQMFVPEQWRRK</sequence>
<dbReference type="RefSeq" id="XP_025367407.1">
    <property type="nucleotide sequence ID" value="XM_025516388.1"/>
</dbReference>
<dbReference type="OrthoDB" id="10272783at2759"/>
<dbReference type="Proteomes" id="UP000245783">
    <property type="component" value="Unassembled WGS sequence"/>
</dbReference>
<dbReference type="EMBL" id="KZ819424">
    <property type="protein sequence ID" value="PWN40247.1"/>
    <property type="molecule type" value="Genomic_DNA"/>
</dbReference>
<reference evidence="2 3" key="1">
    <citation type="journal article" date="2018" name="Mol. Biol. Evol.">
        <title>Broad Genomic Sampling Reveals a Smut Pathogenic Ancestry of the Fungal Clade Ustilaginomycotina.</title>
        <authorList>
            <person name="Kijpornyongpan T."/>
            <person name="Mondo S.J."/>
            <person name="Barry K."/>
            <person name="Sandor L."/>
            <person name="Lee J."/>
            <person name="Lipzen A."/>
            <person name="Pangilinan J."/>
            <person name="LaButti K."/>
            <person name="Hainaut M."/>
            <person name="Henrissat B."/>
            <person name="Grigoriev I.V."/>
            <person name="Spatafora J.W."/>
            <person name="Aime M.C."/>
        </authorList>
    </citation>
    <scope>NUCLEOTIDE SEQUENCE [LARGE SCALE GENOMIC DNA]</scope>
    <source>
        <strain evidence="2 3">MCA 4658</strain>
    </source>
</reference>
<dbReference type="InterPro" id="IPR018689">
    <property type="entry name" value="Imm33_dom"/>
</dbReference>
<keyword evidence="3" id="KW-1185">Reference proteome</keyword>
<dbReference type="Pfam" id="PF09951">
    <property type="entry name" value="Imm33"/>
    <property type="match status" value="1"/>
</dbReference>